<dbReference type="OrthoDB" id="9792788at2"/>
<evidence type="ECO:0000256" key="1">
    <source>
        <dbReference type="SAM" id="Phobius"/>
    </source>
</evidence>
<dbReference type="PANTHER" id="PTHR35335:SF1">
    <property type="entry name" value="UPF0716 PROTEIN FXSA"/>
    <property type="match status" value="1"/>
</dbReference>
<keyword evidence="1" id="KW-0472">Membrane</keyword>
<gene>
    <name evidence="2" type="ORF">COI93_16480</name>
    <name evidence="3" type="ORF">COK38_06825</name>
</gene>
<evidence type="ECO:0000313" key="3">
    <source>
        <dbReference type="EMBL" id="PFS04316.1"/>
    </source>
</evidence>
<dbReference type="EMBL" id="NUWN01000064">
    <property type="protein sequence ID" value="PFK35724.1"/>
    <property type="molecule type" value="Genomic_DNA"/>
</dbReference>
<reference evidence="4 5" key="1">
    <citation type="submission" date="2017-09" db="EMBL/GenBank/DDBJ databases">
        <title>Large-scale bioinformatics analysis of Bacillus genomes uncovers conserved roles of natural products in bacterial physiology.</title>
        <authorList>
            <consortium name="Agbiome Team Llc"/>
            <person name="Bleich R.M."/>
            <person name="Grubbs K.J."/>
            <person name="Santa Maria K.C."/>
            <person name="Allen S.E."/>
            <person name="Farag S."/>
            <person name="Shank E.A."/>
            <person name="Bowers A."/>
        </authorList>
    </citation>
    <scope>NUCLEOTIDE SEQUENCE [LARGE SCALE GENOMIC DNA]</scope>
    <source>
        <strain evidence="3 4">AFS067272</strain>
        <strain evidence="2 5">AFS083043</strain>
    </source>
</reference>
<organism evidence="2 5">
    <name type="scientific">Bacillus cereus</name>
    <dbReference type="NCBI Taxonomy" id="1396"/>
    <lineage>
        <taxon>Bacteria</taxon>
        <taxon>Bacillati</taxon>
        <taxon>Bacillota</taxon>
        <taxon>Bacilli</taxon>
        <taxon>Bacillales</taxon>
        <taxon>Bacillaceae</taxon>
        <taxon>Bacillus</taxon>
        <taxon>Bacillus cereus group</taxon>
    </lineage>
</organism>
<name>A0A2B0LYD8_BACCE</name>
<protein>
    <submittedName>
        <fullName evidence="2">Membrane protein FxsA</fullName>
    </submittedName>
</protein>
<evidence type="ECO:0000313" key="2">
    <source>
        <dbReference type="EMBL" id="PFK35724.1"/>
    </source>
</evidence>
<feature type="transmembrane region" description="Helical" evidence="1">
    <location>
        <begin position="70"/>
        <end position="90"/>
    </location>
</feature>
<comment type="caution">
    <text evidence="2">The sequence shown here is derived from an EMBL/GenBank/DDBJ whole genome shotgun (WGS) entry which is preliminary data.</text>
</comment>
<dbReference type="PANTHER" id="PTHR35335">
    <property type="entry name" value="UPF0716 PROTEIN FXSA"/>
    <property type="match status" value="1"/>
</dbReference>
<accession>A0A2B0LYD8</accession>
<dbReference type="NCBIfam" id="NF008528">
    <property type="entry name" value="PRK11463.1-2"/>
    <property type="match status" value="1"/>
</dbReference>
<dbReference type="Pfam" id="PF04186">
    <property type="entry name" value="FxsA"/>
    <property type="match status" value="1"/>
</dbReference>
<evidence type="ECO:0000313" key="4">
    <source>
        <dbReference type="Proteomes" id="UP000226357"/>
    </source>
</evidence>
<dbReference type="AlphaFoldDB" id="A0A2B0LYD8"/>
<dbReference type="Proteomes" id="UP000242656">
    <property type="component" value="Unassembled WGS sequence"/>
</dbReference>
<dbReference type="Proteomes" id="UP000226357">
    <property type="component" value="Unassembled WGS sequence"/>
</dbReference>
<dbReference type="RefSeq" id="WP_000871166.1">
    <property type="nucleotide sequence ID" value="NZ_NTUG01000012.1"/>
</dbReference>
<sequence length="129" mass="14586">MKWILFLFILIPAIEVTVLIGSSHLIGMWPTFAMIVFTGVLGTYLAKRQGLMVWREISSRLNRGEMPGDAVLDGIFVFMGGVLLLVPGYVTDVIGCIFIFPATRQLCKPVIMKWLEWKLRKNTTVIVQK</sequence>
<keyword evidence="1" id="KW-0812">Transmembrane</keyword>
<evidence type="ECO:0000313" key="5">
    <source>
        <dbReference type="Proteomes" id="UP000242656"/>
    </source>
</evidence>
<dbReference type="EMBL" id="NVBO01000047">
    <property type="protein sequence ID" value="PFS04316.1"/>
    <property type="molecule type" value="Genomic_DNA"/>
</dbReference>
<proteinExistence type="predicted"/>
<dbReference type="InterPro" id="IPR007313">
    <property type="entry name" value="FxsA"/>
</dbReference>
<keyword evidence="1" id="KW-1133">Transmembrane helix</keyword>
<dbReference type="GO" id="GO:0016020">
    <property type="term" value="C:membrane"/>
    <property type="evidence" value="ECO:0007669"/>
    <property type="project" value="InterPro"/>
</dbReference>